<dbReference type="RefSeq" id="XP_002895857.1">
    <property type="nucleotide sequence ID" value="XM_002895811.1"/>
</dbReference>
<accession>D0P1F5</accession>
<evidence type="ECO:0000313" key="7">
    <source>
        <dbReference type="Proteomes" id="UP000006643"/>
    </source>
</evidence>
<comment type="subcellular location">
    <subcellularLocation>
        <location evidence="1 5">Secreted</location>
    </subcellularLocation>
</comment>
<proteinExistence type="inferred from homology"/>
<feature type="signal peptide" evidence="5">
    <location>
        <begin position="1"/>
        <end position="25"/>
    </location>
</feature>
<dbReference type="VEuPathDB" id="FungiDB:PITG_19800"/>
<evidence type="ECO:0000256" key="5">
    <source>
        <dbReference type="RuleBase" id="RU367124"/>
    </source>
</evidence>
<name>D0P1F5_PHYIT</name>
<organism evidence="6 7">
    <name type="scientific">Phytophthora infestans (strain T30-4)</name>
    <name type="common">Potato late blight agent</name>
    <dbReference type="NCBI Taxonomy" id="403677"/>
    <lineage>
        <taxon>Eukaryota</taxon>
        <taxon>Sar</taxon>
        <taxon>Stramenopiles</taxon>
        <taxon>Oomycota</taxon>
        <taxon>Peronosporomycetes</taxon>
        <taxon>Peronosporales</taxon>
        <taxon>Peronosporaceae</taxon>
        <taxon>Phytophthora</taxon>
    </lineage>
</organism>
<dbReference type="Pfam" id="PF16810">
    <property type="entry name" value="RXLR"/>
    <property type="match status" value="1"/>
</dbReference>
<keyword evidence="3 5" id="KW-0964">Secreted</keyword>
<dbReference type="Proteomes" id="UP000006643">
    <property type="component" value="Unassembled WGS sequence"/>
</dbReference>
<evidence type="ECO:0000256" key="3">
    <source>
        <dbReference type="ARBA" id="ARBA00022525"/>
    </source>
</evidence>
<comment type="function">
    <text evidence="5">Effector that suppresses plant defense responses during pathogen infection.</text>
</comment>
<evidence type="ECO:0000256" key="2">
    <source>
        <dbReference type="ARBA" id="ARBA00010400"/>
    </source>
</evidence>
<sequence length="206" mass="22241">MPSISPLQCTLLFVALAFFANVATSSDAMEVKILSGNSDLLVTSSADITGGTTAKRFLRQAAKASQKSVNYPSHDSESVAAEERGWFTNLFGRIENASESTFKKLLGSGKAKLKAFEKLEKKNTLTQGRPIWISVALICIQEAPSGNSLNNLVIGTIKDPSRRPKTWRVTSSVLTRALCDATQDCKGRTGFFSLTHYVHAAVVGNV</sequence>
<dbReference type="EMBL" id="DS028247">
    <property type="protein sequence ID" value="EEY54577.1"/>
    <property type="molecule type" value="Genomic_DNA"/>
</dbReference>
<evidence type="ECO:0000313" key="6">
    <source>
        <dbReference type="EMBL" id="EEY54577.1"/>
    </source>
</evidence>
<dbReference type="STRING" id="403677.D0P1F5"/>
<comment type="similarity">
    <text evidence="2 5">Belongs to the RxLR effector family.</text>
</comment>
<comment type="domain">
    <text evidence="5">The RxLR-dEER motif acts to carry the protein into the host cell cytoplasm through binding to cell surface phosphatidylinositol-3-phosphate.</text>
</comment>
<reference evidence="7" key="1">
    <citation type="journal article" date="2009" name="Nature">
        <title>Genome sequence and analysis of the Irish potato famine pathogen Phytophthora infestans.</title>
        <authorList>
            <consortium name="The Broad Institute Genome Sequencing Platform"/>
            <person name="Haas B.J."/>
            <person name="Kamoun S."/>
            <person name="Zody M.C."/>
            <person name="Jiang R.H."/>
            <person name="Handsaker R.E."/>
            <person name="Cano L.M."/>
            <person name="Grabherr M."/>
            <person name="Kodira C.D."/>
            <person name="Raffaele S."/>
            <person name="Torto-Alalibo T."/>
            <person name="Bozkurt T.O."/>
            <person name="Ah-Fong A.M."/>
            <person name="Alvarado L."/>
            <person name="Anderson V.L."/>
            <person name="Armstrong M.R."/>
            <person name="Avrova A."/>
            <person name="Baxter L."/>
            <person name="Beynon J."/>
            <person name="Boevink P.C."/>
            <person name="Bollmann S.R."/>
            <person name="Bos J.I."/>
            <person name="Bulone V."/>
            <person name="Cai G."/>
            <person name="Cakir C."/>
            <person name="Carrington J.C."/>
            <person name="Chawner M."/>
            <person name="Conti L."/>
            <person name="Costanzo S."/>
            <person name="Ewan R."/>
            <person name="Fahlgren N."/>
            <person name="Fischbach M.A."/>
            <person name="Fugelstad J."/>
            <person name="Gilroy E.M."/>
            <person name="Gnerre S."/>
            <person name="Green P.J."/>
            <person name="Grenville-Briggs L.J."/>
            <person name="Griffith J."/>
            <person name="Grunwald N.J."/>
            <person name="Horn K."/>
            <person name="Horner N.R."/>
            <person name="Hu C.H."/>
            <person name="Huitema E."/>
            <person name="Jeong D.H."/>
            <person name="Jones A.M."/>
            <person name="Jones J.D."/>
            <person name="Jones R.W."/>
            <person name="Karlsson E.K."/>
            <person name="Kunjeti S.G."/>
            <person name="Lamour K."/>
            <person name="Liu Z."/>
            <person name="Ma L."/>
            <person name="Maclean D."/>
            <person name="Chibucos M.C."/>
            <person name="McDonald H."/>
            <person name="McWalters J."/>
            <person name="Meijer H.J."/>
            <person name="Morgan W."/>
            <person name="Morris P.F."/>
            <person name="Munro C.A."/>
            <person name="O'Neill K."/>
            <person name="Ospina-Giraldo M."/>
            <person name="Pinzon A."/>
            <person name="Pritchard L."/>
            <person name="Ramsahoye B."/>
            <person name="Ren Q."/>
            <person name="Restrepo S."/>
            <person name="Roy S."/>
            <person name="Sadanandom A."/>
            <person name="Savidor A."/>
            <person name="Schornack S."/>
            <person name="Schwartz D.C."/>
            <person name="Schumann U.D."/>
            <person name="Schwessinger B."/>
            <person name="Seyer L."/>
            <person name="Sharpe T."/>
            <person name="Silvar C."/>
            <person name="Song J."/>
            <person name="Studholme D.J."/>
            <person name="Sykes S."/>
            <person name="Thines M."/>
            <person name="van de Vondervoort P.J."/>
            <person name="Phuntumart V."/>
            <person name="Wawra S."/>
            <person name="Weide R."/>
            <person name="Win J."/>
            <person name="Young C."/>
            <person name="Zhou S."/>
            <person name="Fry W."/>
            <person name="Meyers B.C."/>
            <person name="van West P."/>
            <person name="Ristaino J."/>
            <person name="Govers F."/>
            <person name="Birch P.R."/>
            <person name="Whisson S.C."/>
            <person name="Judelson H.S."/>
            <person name="Nusbaum C."/>
        </authorList>
    </citation>
    <scope>NUCLEOTIDE SEQUENCE [LARGE SCALE GENOMIC DNA]</scope>
    <source>
        <strain evidence="7">T30-4</strain>
    </source>
</reference>
<dbReference type="HOGENOM" id="CLU_1334178_0_0_1"/>
<feature type="chain" id="PRO_5044973902" description="RxLR effector protein" evidence="5">
    <location>
        <begin position="26"/>
        <end position="206"/>
    </location>
</feature>
<keyword evidence="4 5" id="KW-0732">Signal</keyword>
<gene>
    <name evidence="6" type="ORF">PITG_19800</name>
</gene>
<protein>
    <recommendedName>
        <fullName evidence="5">RxLR effector protein</fullName>
    </recommendedName>
</protein>
<dbReference type="InParanoid" id="D0P1F5"/>
<dbReference type="KEGG" id="pif:PITG_19800"/>
<evidence type="ECO:0000256" key="4">
    <source>
        <dbReference type="ARBA" id="ARBA00022729"/>
    </source>
</evidence>
<evidence type="ECO:0000256" key="1">
    <source>
        <dbReference type="ARBA" id="ARBA00004613"/>
    </source>
</evidence>
<dbReference type="InterPro" id="IPR031825">
    <property type="entry name" value="RXLR"/>
</dbReference>
<keyword evidence="7" id="KW-1185">Reference proteome</keyword>
<dbReference type="GeneID" id="9469739"/>
<dbReference type="AlphaFoldDB" id="D0P1F5"/>